<dbReference type="AlphaFoldDB" id="A0A382W5X9"/>
<protein>
    <recommendedName>
        <fullName evidence="2">Glycosyltransferase subfamily 4-like N-terminal domain-containing protein</fullName>
    </recommendedName>
</protein>
<feature type="non-terminal residue" evidence="1">
    <location>
        <position position="190"/>
    </location>
</feature>
<evidence type="ECO:0000313" key="1">
    <source>
        <dbReference type="EMBL" id="SVD54000.1"/>
    </source>
</evidence>
<dbReference type="EMBL" id="UINC01157161">
    <property type="protein sequence ID" value="SVD54000.1"/>
    <property type="molecule type" value="Genomic_DNA"/>
</dbReference>
<reference evidence="1" key="1">
    <citation type="submission" date="2018-05" db="EMBL/GenBank/DDBJ databases">
        <authorList>
            <person name="Lanie J.A."/>
            <person name="Ng W.-L."/>
            <person name="Kazmierczak K.M."/>
            <person name="Andrzejewski T.M."/>
            <person name="Davidsen T.M."/>
            <person name="Wayne K.J."/>
            <person name="Tettelin H."/>
            <person name="Glass J.I."/>
            <person name="Rusch D."/>
            <person name="Podicherti R."/>
            <person name="Tsui H.-C.T."/>
            <person name="Winkler M.E."/>
        </authorList>
    </citation>
    <scope>NUCLEOTIDE SEQUENCE</scope>
</reference>
<gene>
    <name evidence="1" type="ORF">METZ01_LOCUS406854</name>
</gene>
<evidence type="ECO:0008006" key="2">
    <source>
        <dbReference type="Google" id="ProtNLM"/>
    </source>
</evidence>
<name>A0A382W5X9_9ZZZZ</name>
<proteinExistence type="predicted"/>
<dbReference type="Gene3D" id="3.40.50.2000">
    <property type="entry name" value="Glycogen Phosphorylase B"/>
    <property type="match status" value="1"/>
</dbReference>
<sequence>MNILLVTDPYPPEIRAISVMMQELAEFLYKNGNSITVLTSMPQLKLIDSTTKADLPKHRVENGVNVLRAKIPFQNKNGFIFKALSQILSIPVLYKTYKLNNNETIDIIIVYSPPLPLGIIGIIFKKLYGSKFLLNIQDIFPQNAIDLGIIKNKYIVYFYELLERFIYKHADKISAHTPGCKEFINTKKHI</sequence>
<dbReference type="SUPFAM" id="SSF53756">
    <property type="entry name" value="UDP-Glycosyltransferase/glycogen phosphorylase"/>
    <property type="match status" value="1"/>
</dbReference>
<accession>A0A382W5X9</accession>
<organism evidence="1">
    <name type="scientific">marine metagenome</name>
    <dbReference type="NCBI Taxonomy" id="408172"/>
    <lineage>
        <taxon>unclassified sequences</taxon>
        <taxon>metagenomes</taxon>
        <taxon>ecological metagenomes</taxon>
    </lineage>
</organism>